<accession>A0AAV4WZU3</accession>
<organism evidence="1 2">
    <name type="scientific">Caerostris extrusa</name>
    <name type="common">Bark spider</name>
    <name type="synonym">Caerostris bankana</name>
    <dbReference type="NCBI Taxonomy" id="172846"/>
    <lineage>
        <taxon>Eukaryota</taxon>
        <taxon>Metazoa</taxon>
        <taxon>Ecdysozoa</taxon>
        <taxon>Arthropoda</taxon>
        <taxon>Chelicerata</taxon>
        <taxon>Arachnida</taxon>
        <taxon>Araneae</taxon>
        <taxon>Araneomorphae</taxon>
        <taxon>Entelegynae</taxon>
        <taxon>Araneoidea</taxon>
        <taxon>Araneidae</taxon>
        <taxon>Caerostris</taxon>
    </lineage>
</organism>
<proteinExistence type="predicted"/>
<comment type="caution">
    <text evidence="1">The sequence shown here is derived from an EMBL/GenBank/DDBJ whole genome shotgun (WGS) entry which is preliminary data.</text>
</comment>
<evidence type="ECO:0000313" key="2">
    <source>
        <dbReference type="Proteomes" id="UP001054945"/>
    </source>
</evidence>
<evidence type="ECO:0000313" key="1">
    <source>
        <dbReference type="EMBL" id="GIY87962.1"/>
    </source>
</evidence>
<dbReference type="AlphaFoldDB" id="A0AAV4WZU3"/>
<name>A0AAV4WZU3_CAEEX</name>
<reference evidence="1 2" key="1">
    <citation type="submission" date="2021-06" db="EMBL/GenBank/DDBJ databases">
        <title>Caerostris extrusa draft genome.</title>
        <authorList>
            <person name="Kono N."/>
            <person name="Arakawa K."/>
        </authorList>
    </citation>
    <scope>NUCLEOTIDE SEQUENCE [LARGE SCALE GENOMIC DNA]</scope>
</reference>
<gene>
    <name evidence="1" type="ORF">CEXT_338251</name>
</gene>
<keyword evidence="2" id="KW-1185">Reference proteome</keyword>
<dbReference type="EMBL" id="BPLR01016999">
    <property type="protein sequence ID" value="GIY87962.1"/>
    <property type="molecule type" value="Genomic_DNA"/>
</dbReference>
<sequence length="131" mass="14900">MCRLDYTHLDINLELTKKVLKRNITTEQLKSIVLETVESRFQEMGTSTLWYHGNERAELFTKKGISEAQRPTRALSFHSLKLLTIMTFKHNFKSEGTEASSAKNWAILNGDISCVPDVPRAAAVARFRLTS</sequence>
<dbReference type="Proteomes" id="UP001054945">
    <property type="component" value="Unassembled WGS sequence"/>
</dbReference>
<protein>
    <submittedName>
        <fullName evidence="1">Uncharacterized protein</fullName>
    </submittedName>
</protein>